<dbReference type="GO" id="GO:0031412">
    <property type="term" value="P:gas vesicle organization"/>
    <property type="evidence" value="ECO:0007669"/>
    <property type="project" value="InterPro"/>
</dbReference>
<dbReference type="PANTHER" id="PTHR36852">
    <property type="entry name" value="PROTEIN GVPL 2"/>
    <property type="match status" value="1"/>
</dbReference>
<dbReference type="Pfam" id="PF06386">
    <property type="entry name" value="GvpL_GvpF"/>
    <property type="match status" value="1"/>
</dbReference>
<evidence type="ECO:0000256" key="1">
    <source>
        <dbReference type="ARBA" id="ARBA00022987"/>
    </source>
</evidence>
<evidence type="ECO:0000256" key="2">
    <source>
        <dbReference type="ARBA" id="ARBA00035108"/>
    </source>
</evidence>
<dbReference type="EMBL" id="WBMT01000006">
    <property type="protein sequence ID" value="KAB2349021.1"/>
    <property type="molecule type" value="Genomic_DNA"/>
</dbReference>
<protein>
    <submittedName>
        <fullName evidence="4">GvpL/GvpF family gas vesicle protein</fullName>
    </submittedName>
</protein>
<gene>
    <name evidence="4" type="ORF">F8566_14875</name>
</gene>
<proteinExistence type="inferred from homology"/>
<accession>A0A6H9YNH6</accession>
<evidence type="ECO:0000313" key="4">
    <source>
        <dbReference type="EMBL" id="KAB2349021.1"/>
    </source>
</evidence>
<comment type="caution">
    <text evidence="4">The sequence shown here is derived from an EMBL/GenBank/DDBJ whole genome shotgun (WGS) entry which is preliminary data.</text>
</comment>
<dbReference type="OrthoDB" id="146444at2"/>
<keyword evidence="1" id="KW-0304">Gas vesicle</keyword>
<dbReference type="RefSeq" id="WP_151560795.1">
    <property type="nucleotide sequence ID" value="NZ_WBMT01000006.1"/>
</dbReference>
<keyword evidence="5" id="KW-1185">Reference proteome</keyword>
<dbReference type="GO" id="GO:0031411">
    <property type="term" value="C:gas vesicle"/>
    <property type="evidence" value="ECO:0007669"/>
    <property type="project" value="UniProtKB-SubCell"/>
</dbReference>
<comment type="similarity">
    <text evidence="3">Belongs to the gas vesicle GvpF/GvpL family.</text>
</comment>
<sequence>MTEPAGTAVYLYGVSRGLDPAALPDTPGVGGAPVRAVTAGDLTALVSTVREADYGEEALRVNLEDLSFLEATARAHHDVVDQAARTAPTAPVRIATLYRDDDRVARLLTEQHDTFTRALDRITGRSEWGVKAYAYAEAMAAAPAGAGEDTTAPAGGSGAGAAYLRNRQAQRRQREDAGRRITAQAQAIHAELADHAVATRQHPPQDPKLSGHDGTQILNVAYLLDDDQVEGFLAAVKDVDARLPGIGAEVTGPWPPYSFIDTGDTEAGERR</sequence>
<dbReference type="PANTHER" id="PTHR36852:SF1">
    <property type="entry name" value="PROTEIN GVPL 2"/>
    <property type="match status" value="1"/>
</dbReference>
<dbReference type="InterPro" id="IPR009430">
    <property type="entry name" value="GvpL/GvpF"/>
</dbReference>
<comment type="subcellular location">
    <subcellularLocation>
        <location evidence="2">Gas vesicle</location>
    </subcellularLocation>
</comment>
<evidence type="ECO:0000313" key="5">
    <source>
        <dbReference type="Proteomes" id="UP000468735"/>
    </source>
</evidence>
<dbReference type="AlphaFoldDB" id="A0A6H9YNH6"/>
<name>A0A6H9YNH6_9ACTN</name>
<organism evidence="4 5">
    <name type="scientific">Actinomadura rudentiformis</name>
    <dbReference type="NCBI Taxonomy" id="359158"/>
    <lineage>
        <taxon>Bacteria</taxon>
        <taxon>Bacillati</taxon>
        <taxon>Actinomycetota</taxon>
        <taxon>Actinomycetes</taxon>
        <taxon>Streptosporangiales</taxon>
        <taxon>Thermomonosporaceae</taxon>
        <taxon>Actinomadura</taxon>
    </lineage>
</organism>
<evidence type="ECO:0000256" key="3">
    <source>
        <dbReference type="ARBA" id="ARBA00035643"/>
    </source>
</evidence>
<reference evidence="4 5" key="1">
    <citation type="submission" date="2019-09" db="EMBL/GenBank/DDBJ databases">
        <title>Actinomadura physcomitrii sp. nov., a novel actinomycete isolated from moss [Physcomitrium sphaericum (Ludw) Fuernr].</title>
        <authorList>
            <person name="Zhuang X."/>
            <person name="Liu C."/>
        </authorList>
    </citation>
    <scope>NUCLEOTIDE SEQUENCE [LARGE SCALE GENOMIC DNA]</scope>
    <source>
        <strain evidence="4 5">HMC1</strain>
    </source>
</reference>
<dbReference type="Proteomes" id="UP000468735">
    <property type="component" value="Unassembled WGS sequence"/>
</dbReference>